<feature type="transmembrane region" description="Helical" evidence="1">
    <location>
        <begin position="124"/>
        <end position="143"/>
    </location>
</feature>
<proteinExistence type="predicted"/>
<gene>
    <name evidence="2" type="ORF">M1L60_26660</name>
</gene>
<feature type="transmembrane region" description="Helical" evidence="1">
    <location>
        <begin position="158"/>
        <end position="181"/>
    </location>
</feature>
<organism evidence="2 3">
    <name type="scientific">Paractinoplanes aksuensis</name>
    <dbReference type="NCBI Taxonomy" id="2939490"/>
    <lineage>
        <taxon>Bacteria</taxon>
        <taxon>Bacillati</taxon>
        <taxon>Actinomycetota</taxon>
        <taxon>Actinomycetes</taxon>
        <taxon>Micromonosporales</taxon>
        <taxon>Micromonosporaceae</taxon>
        <taxon>Paractinoplanes</taxon>
    </lineage>
</organism>
<keyword evidence="1" id="KW-0812">Transmembrane</keyword>
<feature type="transmembrane region" description="Helical" evidence="1">
    <location>
        <begin position="193"/>
        <end position="211"/>
    </location>
</feature>
<keyword evidence="1" id="KW-0472">Membrane</keyword>
<evidence type="ECO:0000256" key="1">
    <source>
        <dbReference type="SAM" id="Phobius"/>
    </source>
</evidence>
<keyword evidence="3" id="KW-1185">Reference proteome</keyword>
<dbReference type="EMBL" id="JAMYJR010000029">
    <property type="protein sequence ID" value="MCO8274187.1"/>
    <property type="molecule type" value="Genomic_DNA"/>
</dbReference>
<feature type="transmembrane region" description="Helical" evidence="1">
    <location>
        <begin position="88"/>
        <end position="112"/>
    </location>
</feature>
<name>A0ABT1DTL1_9ACTN</name>
<evidence type="ECO:0000313" key="3">
    <source>
        <dbReference type="Proteomes" id="UP001523369"/>
    </source>
</evidence>
<reference evidence="2 3" key="1">
    <citation type="submission" date="2022-06" db="EMBL/GenBank/DDBJ databases">
        <title>New Species of the Genus Actinoplanes, ActinopZanes ferrugineus.</title>
        <authorList>
            <person name="Ding P."/>
        </authorList>
    </citation>
    <scope>NUCLEOTIDE SEQUENCE [LARGE SCALE GENOMIC DNA]</scope>
    <source>
        <strain evidence="2 3">TRM88003</strain>
    </source>
</reference>
<dbReference type="Proteomes" id="UP001523369">
    <property type="component" value="Unassembled WGS sequence"/>
</dbReference>
<sequence>MGLLAFVADYVDGAAGQIMVALTSSGFAWSLAAFLAGRYAPTARRAAAVGASLLVLATAVYYLLILVVSRRWSGGYSSDIGWADLPGLRSVGVMTSLWMVGSLVAGPILGLLGHAVRASAARPAAAGLGVACGLLSAEGWHAFVRTPPWRLLTVDDPFFGGAVVADMVRVVLPLLVLAWVATELRLWRPWPTLLTATAAATAAGAALWEAVDLVRRSGGFGFV</sequence>
<feature type="transmembrane region" description="Helical" evidence="1">
    <location>
        <begin position="14"/>
        <end position="35"/>
    </location>
</feature>
<evidence type="ECO:0000313" key="2">
    <source>
        <dbReference type="EMBL" id="MCO8274187.1"/>
    </source>
</evidence>
<comment type="caution">
    <text evidence="2">The sequence shown here is derived from an EMBL/GenBank/DDBJ whole genome shotgun (WGS) entry which is preliminary data.</text>
</comment>
<protein>
    <submittedName>
        <fullName evidence="2">DUF6518 family protein</fullName>
    </submittedName>
</protein>
<keyword evidence="1" id="KW-1133">Transmembrane helix</keyword>
<accession>A0ABT1DTL1</accession>
<feature type="transmembrane region" description="Helical" evidence="1">
    <location>
        <begin position="47"/>
        <end position="68"/>
    </location>
</feature>